<dbReference type="RefSeq" id="WP_187501980.1">
    <property type="nucleotide sequence ID" value="NZ_CP162536.1"/>
</dbReference>
<dbReference type="Gene3D" id="1.10.287.470">
    <property type="entry name" value="Helix hairpin bin"/>
    <property type="match status" value="1"/>
</dbReference>
<keyword evidence="4" id="KW-1185">Reference proteome</keyword>
<feature type="signal peptide" evidence="2">
    <location>
        <begin position="1"/>
        <end position="22"/>
    </location>
</feature>
<protein>
    <submittedName>
        <fullName evidence="3">Efflux RND transporter periplasmic adaptor subunit</fullName>
    </submittedName>
</protein>
<accession>A0ABR7AI91</accession>
<comment type="similarity">
    <text evidence="1">Belongs to the membrane fusion protein (MFP) (TC 8.A.1) family.</text>
</comment>
<dbReference type="Gene3D" id="2.40.30.170">
    <property type="match status" value="1"/>
</dbReference>
<evidence type="ECO:0000313" key="3">
    <source>
        <dbReference type="EMBL" id="MBC3940171.1"/>
    </source>
</evidence>
<dbReference type="Gene3D" id="2.40.50.100">
    <property type="match status" value="1"/>
</dbReference>
<reference evidence="3 4" key="1">
    <citation type="submission" date="2020-08" db="EMBL/GenBank/DDBJ databases">
        <title>Putative novel bacterial strains isolated from necrotic wheat leaf tissues caused by Xanthomonas translucens.</title>
        <authorList>
            <person name="Tambong J.T."/>
        </authorList>
    </citation>
    <scope>NUCLEOTIDE SEQUENCE [LARGE SCALE GENOMIC DNA]</scope>
    <source>
        <strain evidence="4">DOAB 1063</strain>
    </source>
</reference>
<sequence>MPKIFPTTTGLIAAGLTLLSCAGCTSEPAASPVPDGTLVDVVTIHRAGGRTSSFDGVLRPRRDIALGFKTGGRVLALTVQVGDHVRAGQVLARLTRTEAIADAGQARAELAAATAEAIRAGDAARRASGLDGIGALSAADVHDRALTASAAAAKRDAARAAFERSRVTLADAVLVAPEDGVVTERAAESGTVVDAGGVVVRLAAGSPEIEVRLPERARLAGGTMADASFWSAPDMIAEARLRLVGPAADGTLRLRTARFTVLGDVSAIPFNSSATLTLRLPDPKATIRVPLTALGAQGSQPHVWTLSSGANGGGNGGGNRVHRQPVHLVDLRGDDAIVSGLPDGQRIVASGGDTLSEGQHVVVAGSVAGGN</sequence>
<comment type="caution">
    <text evidence="3">The sequence shown here is derived from an EMBL/GenBank/DDBJ whole genome shotgun (WGS) entry which is preliminary data.</text>
</comment>
<name>A0ABR7AI91_9SPHN</name>
<dbReference type="EMBL" id="JACONT010000001">
    <property type="protein sequence ID" value="MBC3940171.1"/>
    <property type="molecule type" value="Genomic_DNA"/>
</dbReference>
<dbReference type="InterPro" id="IPR006143">
    <property type="entry name" value="RND_pump_MFP"/>
</dbReference>
<dbReference type="PROSITE" id="PS51257">
    <property type="entry name" value="PROKAR_LIPOPROTEIN"/>
    <property type="match status" value="1"/>
</dbReference>
<dbReference type="PANTHER" id="PTHR30469">
    <property type="entry name" value="MULTIDRUG RESISTANCE PROTEIN MDTA"/>
    <property type="match status" value="1"/>
</dbReference>
<dbReference type="NCBIfam" id="TIGR01730">
    <property type="entry name" value="RND_mfp"/>
    <property type="match status" value="1"/>
</dbReference>
<dbReference type="PANTHER" id="PTHR30469:SF18">
    <property type="entry name" value="RESISTANCE-NODULATION-CELL DIVISION (RND) EFFLUX MEMBRANE FUSION PROTEIN-RELATED"/>
    <property type="match status" value="1"/>
</dbReference>
<organism evidence="3 4">
    <name type="scientific">Sphingomonas albertensis</name>
    <dbReference type="NCBI Taxonomy" id="2762591"/>
    <lineage>
        <taxon>Bacteria</taxon>
        <taxon>Pseudomonadati</taxon>
        <taxon>Pseudomonadota</taxon>
        <taxon>Alphaproteobacteria</taxon>
        <taxon>Sphingomonadales</taxon>
        <taxon>Sphingomonadaceae</taxon>
        <taxon>Sphingomonas</taxon>
    </lineage>
</organism>
<dbReference type="Gene3D" id="2.40.420.20">
    <property type="match status" value="1"/>
</dbReference>
<evidence type="ECO:0000256" key="1">
    <source>
        <dbReference type="ARBA" id="ARBA00009477"/>
    </source>
</evidence>
<dbReference type="SUPFAM" id="SSF111369">
    <property type="entry name" value="HlyD-like secretion proteins"/>
    <property type="match status" value="1"/>
</dbReference>
<gene>
    <name evidence="3" type="ORF">H8S47_00555</name>
</gene>
<keyword evidence="2" id="KW-0732">Signal</keyword>
<feature type="chain" id="PRO_5046735959" evidence="2">
    <location>
        <begin position="23"/>
        <end position="371"/>
    </location>
</feature>
<proteinExistence type="inferred from homology"/>
<dbReference type="Proteomes" id="UP000597613">
    <property type="component" value="Unassembled WGS sequence"/>
</dbReference>
<evidence type="ECO:0000313" key="4">
    <source>
        <dbReference type="Proteomes" id="UP000597613"/>
    </source>
</evidence>
<evidence type="ECO:0000256" key="2">
    <source>
        <dbReference type="SAM" id="SignalP"/>
    </source>
</evidence>